<dbReference type="EMBL" id="UINC01167757">
    <property type="protein sequence ID" value="SVD70435.1"/>
    <property type="molecule type" value="Genomic_DNA"/>
</dbReference>
<name>A0A382XIK5_9ZZZZ</name>
<evidence type="ECO:0000313" key="1">
    <source>
        <dbReference type="EMBL" id="SVD70435.1"/>
    </source>
</evidence>
<gene>
    <name evidence="1" type="ORF">METZ01_LOCUS423289</name>
</gene>
<accession>A0A382XIK5</accession>
<feature type="non-terminal residue" evidence="1">
    <location>
        <position position="166"/>
    </location>
</feature>
<sequence length="166" mass="18341">VDILKKIKVLVTGVLFSCFAFAGDDNTINIIQVGPGDDLELTITQEGFNNDIFFSIGDGDDLIIDMMQVGNNNEIGWANDAPSWGSGAAWGGDVDYDDQNIKLWQNCTKNSSCNKNDIQFHISYGTDNKLWWSQGYIIDDRNDTNWSKDNTEGGGHNVTIDIHGSD</sequence>
<protein>
    <submittedName>
        <fullName evidence="1">Uncharacterized protein</fullName>
    </submittedName>
</protein>
<reference evidence="1" key="1">
    <citation type="submission" date="2018-05" db="EMBL/GenBank/DDBJ databases">
        <authorList>
            <person name="Lanie J.A."/>
            <person name="Ng W.-L."/>
            <person name="Kazmierczak K.M."/>
            <person name="Andrzejewski T.M."/>
            <person name="Davidsen T.M."/>
            <person name="Wayne K.J."/>
            <person name="Tettelin H."/>
            <person name="Glass J.I."/>
            <person name="Rusch D."/>
            <person name="Podicherti R."/>
            <person name="Tsui H.-C.T."/>
            <person name="Winkler M.E."/>
        </authorList>
    </citation>
    <scope>NUCLEOTIDE SEQUENCE</scope>
</reference>
<proteinExistence type="predicted"/>
<organism evidence="1">
    <name type="scientific">marine metagenome</name>
    <dbReference type="NCBI Taxonomy" id="408172"/>
    <lineage>
        <taxon>unclassified sequences</taxon>
        <taxon>metagenomes</taxon>
        <taxon>ecological metagenomes</taxon>
    </lineage>
</organism>
<dbReference type="AlphaFoldDB" id="A0A382XIK5"/>
<feature type="non-terminal residue" evidence="1">
    <location>
        <position position="1"/>
    </location>
</feature>